<keyword evidence="3 6" id="KW-1133">Transmembrane helix</keyword>
<dbReference type="InterPro" id="IPR039421">
    <property type="entry name" value="Type_1_exporter"/>
</dbReference>
<protein>
    <submittedName>
        <fullName evidence="9">ABC transporter ATP-binding protein</fullName>
    </submittedName>
</protein>
<comment type="subcellular location">
    <subcellularLocation>
        <location evidence="1">Cell membrane</location>
        <topology evidence="1">Multi-pass membrane protein</topology>
    </subcellularLocation>
</comment>
<feature type="transmembrane region" description="Helical" evidence="6">
    <location>
        <begin position="32"/>
        <end position="53"/>
    </location>
</feature>
<evidence type="ECO:0000256" key="3">
    <source>
        <dbReference type="ARBA" id="ARBA00022989"/>
    </source>
</evidence>
<dbReference type="InterPro" id="IPR011527">
    <property type="entry name" value="ABC1_TM_dom"/>
</dbReference>
<keyword evidence="9" id="KW-0067">ATP-binding</keyword>
<evidence type="ECO:0000256" key="1">
    <source>
        <dbReference type="ARBA" id="ARBA00004651"/>
    </source>
</evidence>
<dbReference type="KEGG" id="rter:IDM49_06770"/>
<evidence type="ECO:0000313" key="10">
    <source>
        <dbReference type="Proteomes" id="UP000516404"/>
    </source>
</evidence>
<dbReference type="PROSITE" id="PS50929">
    <property type="entry name" value="ABC_TM1F"/>
    <property type="match status" value="1"/>
</dbReference>
<accession>A0A7H2BBC7</accession>
<dbReference type="RefSeq" id="WP_190723964.1">
    <property type="nucleotide sequence ID" value="NZ_CP061539.1"/>
</dbReference>
<dbReference type="InterPro" id="IPR036640">
    <property type="entry name" value="ABC1_TM_sf"/>
</dbReference>
<keyword evidence="9" id="KW-0547">Nucleotide-binding</keyword>
<keyword evidence="2 6" id="KW-0812">Transmembrane</keyword>
<feature type="transmembrane region" description="Helical" evidence="6">
    <location>
        <begin position="285"/>
        <end position="307"/>
    </location>
</feature>
<feature type="transmembrane region" description="Helical" evidence="6">
    <location>
        <begin position="132"/>
        <end position="151"/>
    </location>
</feature>
<feature type="transmembrane region" description="Helical" evidence="6">
    <location>
        <begin position="246"/>
        <end position="265"/>
    </location>
</feature>
<dbReference type="Pfam" id="PF00005">
    <property type="entry name" value="ABC_tran"/>
    <property type="match status" value="1"/>
</dbReference>
<dbReference type="AlphaFoldDB" id="A0A7H2BBC7"/>
<dbReference type="InterPro" id="IPR027417">
    <property type="entry name" value="P-loop_NTPase"/>
</dbReference>
<dbReference type="Pfam" id="PF00664">
    <property type="entry name" value="ABC_membrane"/>
    <property type="match status" value="1"/>
</dbReference>
<dbReference type="GO" id="GO:0016887">
    <property type="term" value="F:ATP hydrolysis activity"/>
    <property type="evidence" value="ECO:0007669"/>
    <property type="project" value="InterPro"/>
</dbReference>
<dbReference type="InterPro" id="IPR017871">
    <property type="entry name" value="ABC_transporter-like_CS"/>
</dbReference>
<keyword evidence="10" id="KW-1185">Reference proteome</keyword>
<evidence type="ECO:0000256" key="4">
    <source>
        <dbReference type="ARBA" id="ARBA00023136"/>
    </source>
</evidence>
<feature type="transmembrane region" description="Helical" evidence="6">
    <location>
        <begin position="73"/>
        <end position="96"/>
    </location>
</feature>
<evidence type="ECO:0000259" key="7">
    <source>
        <dbReference type="PROSITE" id="PS50893"/>
    </source>
</evidence>
<dbReference type="InterPro" id="IPR003439">
    <property type="entry name" value="ABC_transporter-like_ATP-bd"/>
</dbReference>
<dbReference type="EMBL" id="CP061539">
    <property type="protein sequence ID" value="QNV36973.1"/>
    <property type="molecule type" value="Genomic_DNA"/>
</dbReference>
<feature type="compositionally biased region" description="Basic and acidic residues" evidence="5">
    <location>
        <begin position="566"/>
        <end position="575"/>
    </location>
</feature>
<reference evidence="9 10" key="1">
    <citation type="submission" date="2020-09" db="EMBL/GenBank/DDBJ databases">
        <title>Investigation of environmental microbes.</title>
        <authorList>
            <person name="Ou Y."/>
            <person name="Kang Q."/>
        </authorList>
    </citation>
    <scope>NUCLEOTIDE SEQUENCE [LARGE SCALE GENOMIC DNA]</scope>
    <source>
        <strain evidence="9 10">KJZ-14</strain>
    </source>
</reference>
<name>A0A7H2BBC7_9MICC</name>
<feature type="compositionally biased region" description="Polar residues" evidence="5">
    <location>
        <begin position="556"/>
        <end position="565"/>
    </location>
</feature>
<evidence type="ECO:0000256" key="6">
    <source>
        <dbReference type="SAM" id="Phobius"/>
    </source>
</evidence>
<dbReference type="PROSITE" id="PS00211">
    <property type="entry name" value="ABC_TRANSPORTER_1"/>
    <property type="match status" value="1"/>
</dbReference>
<dbReference type="SUPFAM" id="SSF90123">
    <property type="entry name" value="ABC transporter transmembrane region"/>
    <property type="match status" value="1"/>
</dbReference>
<feature type="domain" description="ABC transporter" evidence="7">
    <location>
        <begin position="256"/>
        <end position="562"/>
    </location>
</feature>
<keyword evidence="4 6" id="KW-0472">Membrane</keyword>
<dbReference type="Proteomes" id="UP000516404">
    <property type="component" value="Chromosome"/>
</dbReference>
<dbReference type="GeneID" id="96623936"/>
<dbReference type="Gene3D" id="3.40.50.300">
    <property type="entry name" value="P-loop containing nucleotide triphosphate hydrolases"/>
    <property type="match status" value="1"/>
</dbReference>
<feature type="transmembrane region" description="Helical" evidence="6">
    <location>
        <begin position="157"/>
        <end position="176"/>
    </location>
</feature>
<feature type="region of interest" description="Disordered" evidence="5">
    <location>
        <begin position="556"/>
        <end position="575"/>
    </location>
</feature>
<dbReference type="GO" id="GO:0005524">
    <property type="term" value="F:ATP binding"/>
    <property type="evidence" value="ECO:0007669"/>
    <property type="project" value="UniProtKB-KW"/>
</dbReference>
<sequence>MMKKKPAPDDAPVKFRLAPPGWRWRAIHIIPFFTDLISVLLVAYLPVLIGTIIDLHTAGETQRAWSQMKWAVLIVLYFCFNEIFTWGITFTVVAALERAWRTYVGRLVFKSSGQEIGNLIALMNKDSRTMAALWQPMILASSAVGATAMGTYQLWKISPVVAAIVLVGLIVTLFALTRISKVIEKHSEIFRDKVGVNTSKASDIASAIRTILGLGAGPRMMRRYTHSAEDLYESQLRLERVQTWSFAARNFLVGTVTLLAIAFALRGTLAEGTWLADTPAGQLVSIAGLINVMTGPIWSVEMLLFAWRNARVAFKRVDQLVHDNESAPVDTHRAASPVASVKIPDSTQTVVFMNPRDMNLTAQECAEALVHQLRSQSSGGKDRERVLLSEPNPMIFAGTLQEHVQLGTDVLDDQHIIELLRLTDSLEIAYRLGGKDPAQYLQASISAEGANLSGGQRQRLALARALAQDATTLVLTEPLNSVDEPSQKYIFDHLEQKCARDYPLENIRKIYVVSTTMEAERRIATQHRSDHHNVAAHSVHHVVEQYEEAITSSLQKIEQTPMTSQREIEQEHHRG</sequence>
<dbReference type="PANTHER" id="PTHR43394:SF1">
    <property type="entry name" value="ATP-BINDING CASSETTE SUB-FAMILY B MEMBER 10, MITOCHONDRIAL"/>
    <property type="match status" value="1"/>
</dbReference>
<dbReference type="PROSITE" id="PS50893">
    <property type="entry name" value="ABC_TRANSPORTER_2"/>
    <property type="match status" value="1"/>
</dbReference>
<dbReference type="SUPFAM" id="SSF52540">
    <property type="entry name" value="P-loop containing nucleoside triphosphate hydrolases"/>
    <property type="match status" value="1"/>
</dbReference>
<dbReference type="PANTHER" id="PTHR43394">
    <property type="entry name" value="ATP-DEPENDENT PERMEASE MDL1, MITOCHONDRIAL"/>
    <property type="match status" value="1"/>
</dbReference>
<organism evidence="9 10">
    <name type="scientific">Rothia terrae</name>
    <dbReference type="NCBI Taxonomy" id="396015"/>
    <lineage>
        <taxon>Bacteria</taxon>
        <taxon>Bacillati</taxon>
        <taxon>Actinomycetota</taxon>
        <taxon>Actinomycetes</taxon>
        <taxon>Micrococcales</taxon>
        <taxon>Micrococcaceae</taxon>
        <taxon>Rothia</taxon>
    </lineage>
</organism>
<evidence type="ECO:0000259" key="8">
    <source>
        <dbReference type="PROSITE" id="PS50929"/>
    </source>
</evidence>
<feature type="domain" description="ABC transmembrane type-1" evidence="8">
    <location>
        <begin position="36"/>
        <end position="297"/>
    </location>
</feature>
<evidence type="ECO:0000313" key="9">
    <source>
        <dbReference type="EMBL" id="QNV36973.1"/>
    </source>
</evidence>
<dbReference type="GO" id="GO:0005886">
    <property type="term" value="C:plasma membrane"/>
    <property type="evidence" value="ECO:0007669"/>
    <property type="project" value="UniProtKB-SubCell"/>
</dbReference>
<evidence type="ECO:0000256" key="5">
    <source>
        <dbReference type="SAM" id="MobiDB-lite"/>
    </source>
</evidence>
<proteinExistence type="predicted"/>
<evidence type="ECO:0000256" key="2">
    <source>
        <dbReference type="ARBA" id="ARBA00022692"/>
    </source>
</evidence>
<dbReference type="GO" id="GO:0015421">
    <property type="term" value="F:ABC-type oligopeptide transporter activity"/>
    <property type="evidence" value="ECO:0007669"/>
    <property type="project" value="TreeGrafter"/>
</dbReference>
<gene>
    <name evidence="9" type="ORF">IDM49_06770</name>
</gene>
<dbReference type="Gene3D" id="1.20.1560.10">
    <property type="entry name" value="ABC transporter type 1, transmembrane domain"/>
    <property type="match status" value="1"/>
</dbReference>